<sequence>MERLDEWVNMGRGGMRGCPPGLTRYGEDDARDYIELDREEHRFQVEYNGRGFEPSFAGLSHRLSGAMIGLITAALRNLFEPAAPLLPPLLLHPPMRPPFGWGRSRRREHLYRQSSWFDPEFGSANFRSNYSARSEHRYHRDNDDGYFDVDTDSTTFFDPYDMPLGPPRVRFA</sequence>
<dbReference type="Proteomes" id="UP000237441">
    <property type="component" value="Unassembled WGS sequence"/>
</dbReference>
<evidence type="ECO:0000313" key="1">
    <source>
        <dbReference type="EMBL" id="PQK11564.1"/>
    </source>
</evidence>
<proteinExistence type="predicted"/>
<protein>
    <submittedName>
        <fullName evidence="1">Uncharacterized protein</fullName>
    </submittedName>
</protein>
<reference evidence="1 2" key="1">
    <citation type="submission" date="2016-07" db="EMBL/GenBank/DDBJ databases">
        <title>Comparative genomics of the entomopathogenic fungus Beauveria bassiana.</title>
        <authorList>
            <person name="Valero Jimenez C.A."/>
            <person name="Zwaan B.J."/>
            <person name="Van Kan J.A."/>
            <person name="Takken W."/>
            <person name="Debets A.J."/>
            <person name="Schoustra S.E."/>
            <person name="Koenraadt C.J."/>
        </authorList>
    </citation>
    <scope>NUCLEOTIDE SEQUENCE [LARGE SCALE GENOMIC DNA]</scope>
    <source>
        <strain evidence="1 2">ARSEF 8028</strain>
    </source>
</reference>
<dbReference type="EMBL" id="JRHA01000003">
    <property type="protein sequence ID" value="PQK11564.1"/>
    <property type="molecule type" value="Genomic_DNA"/>
</dbReference>
<comment type="caution">
    <text evidence="1">The sequence shown here is derived from an EMBL/GenBank/DDBJ whole genome shotgun (WGS) entry which is preliminary data.</text>
</comment>
<organism evidence="1 2">
    <name type="scientific">Beauveria bassiana</name>
    <name type="common">White muscardine disease fungus</name>
    <name type="synonym">Tritirachium shiotae</name>
    <dbReference type="NCBI Taxonomy" id="176275"/>
    <lineage>
        <taxon>Eukaryota</taxon>
        <taxon>Fungi</taxon>
        <taxon>Dikarya</taxon>
        <taxon>Ascomycota</taxon>
        <taxon>Pezizomycotina</taxon>
        <taxon>Sordariomycetes</taxon>
        <taxon>Hypocreomycetidae</taxon>
        <taxon>Hypocreales</taxon>
        <taxon>Cordycipitaceae</taxon>
        <taxon>Beauveria</taxon>
    </lineage>
</organism>
<evidence type="ECO:0000313" key="2">
    <source>
        <dbReference type="Proteomes" id="UP000237441"/>
    </source>
</evidence>
<name>A0A2S7Y6A1_BEABA</name>
<gene>
    <name evidence="1" type="ORF">BB8028_0003g01880</name>
</gene>
<accession>A0A2S7Y6A1</accession>
<dbReference type="AlphaFoldDB" id="A0A2S7Y6A1"/>